<proteinExistence type="predicted"/>
<dbReference type="InterPro" id="IPR036361">
    <property type="entry name" value="SAP_dom_sf"/>
</dbReference>
<dbReference type="Pfam" id="PF02037">
    <property type="entry name" value="SAP"/>
    <property type="match status" value="1"/>
</dbReference>
<sequence>MSLRKARSLPSLRLIAEASNPFIKVSVPPLPYQFRQVHNTKKNEHSPILSTDSHALFTRMSLNNLKKECRTRGLKVSGRKPELVDRILLSEGSGSKNLHTSATKKAKNDSSHIDAMKIPNVNKLETEAESRKADYIVKIPSIVNDAAAEPKTKIEKEYEKKLQSADSKPLAETVGTVATPDADNVIQTPSVSDQINVVNPEEELLNDSAEQKQKQKQKQQHDEELSSRDKTFLYGFAGTVALWWSLKFGKKSGSK</sequence>
<evidence type="ECO:0000313" key="3">
    <source>
        <dbReference type="EMBL" id="CDO92998.1"/>
    </source>
</evidence>
<dbReference type="PROSITE" id="PS50800">
    <property type="entry name" value="SAP"/>
    <property type="match status" value="1"/>
</dbReference>
<evidence type="ECO:0000313" key="4">
    <source>
        <dbReference type="Proteomes" id="UP000031516"/>
    </source>
</evidence>
<accession>A0A0A8L412</accession>
<organism evidence="3 4">
    <name type="scientific">Kluyveromyces dobzhanskii CBS 2104</name>
    <dbReference type="NCBI Taxonomy" id="1427455"/>
    <lineage>
        <taxon>Eukaryota</taxon>
        <taxon>Fungi</taxon>
        <taxon>Dikarya</taxon>
        <taxon>Ascomycota</taxon>
        <taxon>Saccharomycotina</taxon>
        <taxon>Saccharomycetes</taxon>
        <taxon>Saccharomycetales</taxon>
        <taxon>Saccharomycetaceae</taxon>
        <taxon>Kluyveromyces</taxon>
    </lineage>
</organism>
<protein>
    <submittedName>
        <fullName evidence="3">WGS project CCBQ000000000 data, contig 00099</fullName>
    </submittedName>
</protein>
<dbReference type="InterPro" id="IPR003034">
    <property type="entry name" value="SAP_dom"/>
</dbReference>
<feature type="region of interest" description="Disordered" evidence="1">
    <location>
        <begin position="201"/>
        <end position="226"/>
    </location>
</feature>
<feature type="compositionally biased region" description="Basic and acidic residues" evidence="1">
    <location>
        <begin position="209"/>
        <end position="226"/>
    </location>
</feature>
<dbReference type="SUPFAM" id="SSF68906">
    <property type="entry name" value="SAP domain"/>
    <property type="match status" value="1"/>
</dbReference>
<dbReference type="OrthoDB" id="3993201at2759"/>
<evidence type="ECO:0000256" key="1">
    <source>
        <dbReference type="SAM" id="MobiDB-lite"/>
    </source>
</evidence>
<evidence type="ECO:0000259" key="2">
    <source>
        <dbReference type="PROSITE" id="PS50800"/>
    </source>
</evidence>
<gene>
    <name evidence="3" type="ORF">KLDO_g1304</name>
</gene>
<keyword evidence="4" id="KW-1185">Reference proteome</keyword>
<dbReference type="AlphaFoldDB" id="A0A0A8L412"/>
<dbReference type="Gene3D" id="1.10.720.30">
    <property type="entry name" value="SAP domain"/>
    <property type="match status" value="1"/>
</dbReference>
<reference evidence="3 4" key="1">
    <citation type="submission" date="2014-03" db="EMBL/GenBank/DDBJ databases">
        <title>The genome of Kluyveromyces dobzhanskii.</title>
        <authorList>
            <person name="Nystedt B."/>
            <person name="Astrom S."/>
        </authorList>
    </citation>
    <scope>NUCLEOTIDE SEQUENCE [LARGE SCALE GENOMIC DNA]</scope>
    <source>
        <strain evidence="3 4">CBS 2104</strain>
    </source>
</reference>
<dbReference type="SMART" id="SM00513">
    <property type="entry name" value="SAP"/>
    <property type="match status" value="1"/>
</dbReference>
<dbReference type="EMBL" id="CCBQ010000019">
    <property type="protein sequence ID" value="CDO92998.1"/>
    <property type="molecule type" value="Genomic_DNA"/>
</dbReference>
<feature type="domain" description="SAP" evidence="2">
    <location>
        <begin position="57"/>
        <end position="91"/>
    </location>
</feature>
<name>A0A0A8L412_9SACH</name>
<dbReference type="Proteomes" id="UP000031516">
    <property type="component" value="Unassembled WGS sequence"/>
</dbReference>
<comment type="caution">
    <text evidence="3">The sequence shown here is derived from an EMBL/GenBank/DDBJ whole genome shotgun (WGS) entry which is preliminary data.</text>
</comment>